<evidence type="ECO:0000256" key="1">
    <source>
        <dbReference type="ARBA" id="ARBA00004141"/>
    </source>
</evidence>
<sequence length="352" mass="39193">MLEDVIIILVLSGLAFLIAFFWAPFLIKILVKYKCYKKQVRTEAPDGSGTPIFAALHKFKETGTPRMAGVLFWVTTGFLALVMFLLGNSYPEFFAKFNFVNRAQTWIPLFTLIAASILGFVDDLLVVKGSGRINKGGGLKFRHRLLVVFLISLVGAYWFYFKLGWDTIHLPFYGDVNLGFLYIILFIITMIGLFSGSVIDGLDGLAGGVFAIIFTTYGVISFVRGQYDLSAFCGILAGTLAAFLWFNIPPAKFYMGETGILGLTTTLAVVAFLTNTVLLLPFIACVLLIEILSVVLQMFSKKFRHKKIFLVAPLHHHFEAKGWPSYQVTMRFWLISGATAIAGLILFLIDKV</sequence>
<evidence type="ECO:0000256" key="5">
    <source>
        <dbReference type="ARBA" id="ARBA00023136"/>
    </source>
</evidence>
<feature type="transmembrane region" description="Helical" evidence="6">
    <location>
        <begin position="279"/>
        <end position="299"/>
    </location>
</feature>
<dbReference type="AlphaFoldDB" id="A0A0G1CFY8"/>
<dbReference type="GO" id="GO:0008963">
    <property type="term" value="F:phospho-N-acetylmuramoyl-pentapeptide-transferase activity"/>
    <property type="evidence" value="ECO:0007669"/>
    <property type="project" value="InterPro"/>
</dbReference>
<name>A0A0G1CFY8_9BACT</name>
<keyword evidence="2 7" id="KW-0808">Transferase</keyword>
<feature type="transmembrane region" description="Helical" evidence="6">
    <location>
        <begin position="6"/>
        <end position="31"/>
    </location>
</feature>
<organism evidence="7 8">
    <name type="scientific">Candidatus Magasanikbacteria bacterium GW2011_GWA2_42_32</name>
    <dbReference type="NCBI Taxonomy" id="1619039"/>
    <lineage>
        <taxon>Bacteria</taxon>
        <taxon>Candidatus Magasanikiibacteriota</taxon>
    </lineage>
</organism>
<evidence type="ECO:0000313" key="7">
    <source>
        <dbReference type="EMBL" id="KKS57481.1"/>
    </source>
</evidence>
<comment type="subcellular location">
    <subcellularLocation>
        <location evidence="1">Membrane</location>
        <topology evidence="1">Multi-pass membrane protein</topology>
    </subcellularLocation>
</comment>
<dbReference type="GO" id="GO:0005886">
    <property type="term" value="C:plasma membrane"/>
    <property type="evidence" value="ECO:0007669"/>
    <property type="project" value="TreeGrafter"/>
</dbReference>
<dbReference type="CDD" id="cd06852">
    <property type="entry name" value="GT_MraY"/>
    <property type="match status" value="1"/>
</dbReference>
<keyword evidence="3 6" id="KW-0812">Transmembrane</keyword>
<dbReference type="InterPro" id="IPR003524">
    <property type="entry name" value="PNAcMuramoyl-5peptid_Trfase"/>
</dbReference>
<feature type="transmembrane region" description="Helical" evidence="6">
    <location>
        <begin position="67"/>
        <end position="86"/>
    </location>
</feature>
<evidence type="ECO:0000313" key="8">
    <source>
        <dbReference type="Proteomes" id="UP000034837"/>
    </source>
</evidence>
<protein>
    <submittedName>
        <fullName evidence="7">Phospho-N-acetylmuramoyl-pentapeptide-transferase</fullName>
    </submittedName>
</protein>
<reference evidence="7 8" key="1">
    <citation type="journal article" date="2015" name="Nature">
        <title>rRNA introns, odd ribosomes, and small enigmatic genomes across a large radiation of phyla.</title>
        <authorList>
            <person name="Brown C.T."/>
            <person name="Hug L.A."/>
            <person name="Thomas B.C."/>
            <person name="Sharon I."/>
            <person name="Castelle C.J."/>
            <person name="Singh A."/>
            <person name="Wilkins M.J."/>
            <person name="Williams K.H."/>
            <person name="Banfield J.F."/>
        </authorList>
    </citation>
    <scope>NUCLEOTIDE SEQUENCE [LARGE SCALE GENOMIC DNA]</scope>
</reference>
<evidence type="ECO:0000256" key="2">
    <source>
        <dbReference type="ARBA" id="ARBA00022679"/>
    </source>
</evidence>
<evidence type="ECO:0000256" key="3">
    <source>
        <dbReference type="ARBA" id="ARBA00022692"/>
    </source>
</evidence>
<dbReference type="PANTHER" id="PTHR22926:SF5">
    <property type="entry name" value="PHOSPHO-N-ACETYLMURAMOYL-PENTAPEPTIDE-TRANSFERASE HOMOLOG"/>
    <property type="match status" value="1"/>
</dbReference>
<dbReference type="InterPro" id="IPR000715">
    <property type="entry name" value="Glycosyl_transferase_4"/>
</dbReference>
<dbReference type="PANTHER" id="PTHR22926">
    <property type="entry name" value="PHOSPHO-N-ACETYLMURAMOYL-PENTAPEPTIDE-TRANSFERASE"/>
    <property type="match status" value="1"/>
</dbReference>
<feature type="transmembrane region" description="Helical" evidence="6">
    <location>
        <begin position="145"/>
        <end position="160"/>
    </location>
</feature>
<keyword evidence="5 6" id="KW-0472">Membrane</keyword>
<keyword evidence="4 6" id="KW-1133">Transmembrane helix</keyword>
<comment type="caution">
    <text evidence="7">The sequence shown here is derived from an EMBL/GenBank/DDBJ whole genome shotgun (WGS) entry which is preliminary data.</text>
</comment>
<dbReference type="GO" id="GO:0071555">
    <property type="term" value="P:cell wall organization"/>
    <property type="evidence" value="ECO:0007669"/>
    <property type="project" value="TreeGrafter"/>
</dbReference>
<evidence type="ECO:0000256" key="4">
    <source>
        <dbReference type="ARBA" id="ARBA00022989"/>
    </source>
</evidence>
<dbReference type="GO" id="GO:0044038">
    <property type="term" value="P:cell wall macromolecule biosynthetic process"/>
    <property type="evidence" value="ECO:0007669"/>
    <property type="project" value="TreeGrafter"/>
</dbReference>
<accession>A0A0G1CFY8</accession>
<feature type="transmembrane region" description="Helical" evidence="6">
    <location>
        <begin position="253"/>
        <end position="273"/>
    </location>
</feature>
<feature type="transmembrane region" description="Helical" evidence="6">
    <location>
        <begin position="106"/>
        <end position="125"/>
    </location>
</feature>
<feature type="transmembrane region" description="Helical" evidence="6">
    <location>
        <begin position="205"/>
        <end position="223"/>
    </location>
</feature>
<dbReference type="EMBL" id="LCDO01000001">
    <property type="protein sequence ID" value="KKS57481.1"/>
    <property type="molecule type" value="Genomic_DNA"/>
</dbReference>
<feature type="transmembrane region" description="Helical" evidence="6">
    <location>
        <begin position="229"/>
        <end position="246"/>
    </location>
</feature>
<feature type="transmembrane region" description="Helical" evidence="6">
    <location>
        <begin position="332"/>
        <end position="349"/>
    </location>
</feature>
<evidence type="ECO:0000256" key="6">
    <source>
        <dbReference type="SAM" id="Phobius"/>
    </source>
</evidence>
<dbReference type="Pfam" id="PF00953">
    <property type="entry name" value="Glycos_transf_4"/>
    <property type="match status" value="1"/>
</dbReference>
<proteinExistence type="predicted"/>
<feature type="transmembrane region" description="Helical" evidence="6">
    <location>
        <begin position="180"/>
        <end position="198"/>
    </location>
</feature>
<gene>
    <name evidence="7" type="ORF">UV20_C0001G0121</name>
</gene>
<dbReference type="Proteomes" id="UP000034837">
    <property type="component" value="Unassembled WGS sequence"/>
</dbReference>